<proteinExistence type="predicted"/>
<dbReference type="AlphaFoldDB" id="A0A0G1WWP3"/>
<organism evidence="2 3">
    <name type="scientific">Candidatus Kaiserbacteria bacterium GW2011_GWA2_52_12</name>
    <dbReference type="NCBI Taxonomy" id="1618671"/>
    <lineage>
        <taxon>Bacteria</taxon>
        <taxon>Candidatus Kaiseribacteriota</taxon>
    </lineage>
</organism>
<evidence type="ECO:0008006" key="4">
    <source>
        <dbReference type="Google" id="ProtNLM"/>
    </source>
</evidence>
<comment type="caution">
    <text evidence="2">The sequence shown here is derived from an EMBL/GenBank/DDBJ whole genome shotgun (WGS) entry which is preliminary data.</text>
</comment>
<dbReference type="STRING" id="1618671.UY67_C0031G0024"/>
<accession>A0A0G1WWP3</accession>
<feature type="transmembrane region" description="Helical" evidence="1">
    <location>
        <begin position="20"/>
        <end position="42"/>
    </location>
</feature>
<evidence type="ECO:0000313" key="3">
    <source>
        <dbReference type="Proteomes" id="UP000034273"/>
    </source>
</evidence>
<keyword evidence="1" id="KW-0472">Membrane</keyword>
<keyword evidence="1" id="KW-1133">Transmembrane helix</keyword>
<keyword evidence="1" id="KW-0812">Transmembrane</keyword>
<dbReference type="EMBL" id="LCQW01000031">
    <property type="protein sequence ID" value="KKW22975.1"/>
    <property type="molecule type" value="Genomic_DNA"/>
</dbReference>
<dbReference type="Proteomes" id="UP000034273">
    <property type="component" value="Unassembled WGS sequence"/>
</dbReference>
<evidence type="ECO:0000313" key="2">
    <source>
        <dbReference type="EMBL" id="KKW22975.1"/>
    </source>
</evidence>
<reference evidence="2 3" key="1">
    <citation type="journal article" date="2015" name="Nature">
        <title>rRNA introns, odd ribosomes, and small enigmatic genomes across a large radiation of phyla.</title>
        <authorList>
            <person name="Brown C.T."/>
            <person name="Hug L.A."/>
            <person name="Thomas B.C."/>
            <person name="Sharon I."/>
            <person name="Castelle C.J."/>
            <person name="Singh A."/>
            <person name="Wilkins M.J."/>
            <person name="Williams K.H."/>
            <person name="Banfield J.F."/>
        </authorList>
    </citation>
    <scope>NUCLEOTIDE SEQUENCE [LARGE SCALE GENOMIC DNA]</scope>
</reference>
<sequence length="217" mass="22978">MTAPAGVARLRTSTTGLYDLFLLIAVVLFIASAVLGIGVFLYQQFLQTQAASKLDSLQRAKAAFEPALIQKLTRLDDRMRSADELLAAHLAPTVFFKMLEQTTLQTAAFNNLTFEAANPSDMSAKLTGVAQSVNSIALQADLFGKNSIFVDPIFGAIARQPDGVHFDVSVKINPALVKYDQLIASQQAAAATAAGVNAPALQTAAPASPFDAQPPTN</sequence>
<name>A0A0G1WWP3_9BACT</name>
<protein>
    <recommendedName>
        <fullName evidence="4">Fimbrial assembly family protein</fullName>
    </recommendedName>
</protein>
<evidence type="ECO:0000256" key="1">
    <source>
        <dbReference type="SAM" id="Phobius"/>
    </source>
</evidence>
<gene>
    <name evidence="2" type="ORF">UY67_C0031G0024</name>
</gene>